<keyword evidence="2" id="KW-1185">Reference proteome</keyword>
<evidence type="ECO:0000313" key="2">
    <source>
        <dbReference type="Proteomes" id="UP000826656"/>
    </source>
</evidence>
<sequence>MGERGCEGGWTLQARRTTTFLQIYWIDATAGLLDRIAIWIALLGQFGSWVRVWKKKTSMGSGVGGTVGRDFSLGRRRCAGLVLQICSRVTLVLMNCWVMGRLVVGVVGNGY</sequence>
<gene>
    <name evidence="1" type="ORF">KY290_011816</name>
</gene>
<comment type="caution">
    <text evidence="1">The sequence shown here is derived from an EMBL/GenBank/DDBJ whole genome shotgun (WGS) entry which is preliminary data.</text>
</comment>
<reference evidence="1 2" key="1">
    <citation type="journal article" date="2021" name="bioRxiv">
        <title>Chromosome-scale and haplotype-resolved genome assembly of a tetraploid potato cultivar.</title>
        <authorList>
            <person name="Sun H."/>
            <person name="Jiao W.-B."/>
            <person name="Krause K."/>
            <person name="Campoy J.A."/>
            <person name="Goel M."/>
            <person name="Folz-Donahue K."/>
            <person name="Kukat C."/>
            <person name="Huettel B."/>
            <person name="Schneeberger K."/>
        </authorList>
    </citation>
    <scope>NUCLEOTIDE SEQUENCE [LARGE SCALE GENOMIC DNA]</scope>
    <source>
        <strain evidence="1">SolTubOtavaFocal</strain>
        <tissue evidence="1">Leaves</tissue>
    </source>
</reference>
<protein>
    <recommendedName>
        <fullName evidence="3">Transmembrane protein</fullName>
    </recommendedName>
</protein>
<name>A0ABQ7W1R1_SOLTU</name>
<dbReference type="Proteomes" id="UP000826656">
    <property type="component" value="Unassembled WGS sequence"/>
</dbReference>
<proteinExistence type="predicted"/>
<accession>A0ABQ7W1R1</accession>
<evidence type="ECO:0008006" key="3">
    <source>
        <dbReference type="Google" id="ProtNLM"/>
    </source>
</evidence>
<evidence type="ECO:0000313" key="1">
    <source>
        <dbReference type="EMBL" id="KAH0774679.1"/>
    </source>
</evidence>
<dbReference type="EMBL" id="JAIVGD010000005">
    <property type="protein sequence ID" value="KAH0774679.1"/>
    <property type="molecule type" value="Genomic_DNA"/>
</dbReference>
<organism evidence="1 2">
    <name type="scientific">Solanum tuberosum</name>
    <name type="common">Potato</name>
    <dbReference type="NCBI Taxonomy" id="4113"/>
    <lineage>
        <taxon>Eukaryota</taxon>
        <taxon>Viridiplantae</taxon>
        <taxon>Streptophyta</taxon>
        <taxon>Embryophyta</taxon>
        <taxon>Tracheophyta</taxon>
        <taxon>Spermatophyta</taxon>
        <taxon>Magnoliopsida</taxon>
        <taxon>eudicotyledons</taxon>
        <taxon>Gunneridae</taxon>
        <taxon>Pentapetalae</taxon>
        <taxon>asterids</taxon>
        <taxon>lamiids</taxon>
        <taxon>Solanales</taxon>
        <taxon>Solanaceae</taxon>
        <taxon>Solanoideae</taxon>
        <taxon>Solaneae</taxon>
        <taxon>Solanum</taxon>
    </lineage>
</organism>